<dbReference type="Gene3D" id="2.40.170.20">
    <property type="entry name" value="TonB-dependent receptor, beta-barrel domain"/>
    <property type="match status" value="1"/>
</dbReference>
<dbReference type="InterPro" id="IPR036942">
    <property type="entry name" value="Beta-barrel_TonB_sf"/>
</dbReference>
<dbReference type="eggNOG" id="COG4771">
    <property type="taxonomic scope" value="Bacteria"/>
</dbReference>
<dbReference type="InterPro" id="IPR012910">
    <property type="entry name" value="Plug_dom"/>
</dbReference>
<dbReference type="HOGENOM" id="CLU_008287_18_2_7"/>
<dbReference type="AlphaFoldDB" id="A0A076FBR3"/>
<keyword evidence="5 12" id="KW-0732">Signal</keyword>
<dbReference type="Pfam" id="PF00593">
    <property type="entry name" value="TonB_dep_Rec_b-barrel"/>
    <property type="match status" value="1"/>
</dbReference>
<reference evidence="16" key="1">
    <citation type="journal article" date="2014" name="Genome Announc.">
        <title>Complete Genome Sequence of Campylobacter iguaniorum Strain 1485ET, Isolated from a Bearded Dragon (Pogona vitticeps).</title>
        <authorList>
            <person name="Gilbert M.J."/>
            <person name="Miller W.G."/>
            <person name="Yee E."/>
            <person name="Kik M."/>
            <person name="Wagenaar J.A."/>
            <person name="Duim B."/>
        </authorList>
    </citation>
    <scope>NUCLEOTIDE SEQUENCE [LARGE SCALE GENOMIC DNA]</scope>
    <source>
        <strain evidence="16">1485E</strain>
    </source>
</reference>
<dbReference type="GO" id="GO:0009279">
    <property type="term" value="C:cell outer membrane"/>
    <property type="evidence" value="ECO:0007669"/>
    <property type="project" value="UniProtKB-SubCell"/>
</dbReference>
<dbReference type="InterPro" id="IPR037066">
    <property type="entry name" value="Plug_dom_sf"/>
</dbReference>
<dbReference type="PROSITE" id="PS52016">
    <property type="entry name" value="TONB_DEPENDENT_REC_3"/>
    <property type="match status" value="1"/>
</dbReference>
<evidence type="ECO:0000256" key="1">
    <source>
        <dbReference type="ARBA" id="ARBA00004571"/>
    </source>
</evidence>
<dbReference type="GO" id="GO:0044718">
    <property type="term" value="P:siderophore transmembrane transport"/>
    <property type="evidence" value="ECO:0007669"/>
    <property type="project" value="TreeGrafter"/>
</dbReference>
<dbReference type="OrthoDB" id="5389752at2"/>
<keyword evidence="6" id="KW-0406">Ion transport</keyword>
<keyword evidence="15" id="KW-0675">Receptor</keyword>
<evidence type="ECO:0000256" key="4">
    <source>
        <dbReference type="ARBA" id="ARBA00022692"/>
    </source>
</evidence>
<dbReference type="RefSeq" id="WP_051870955.1">
    <property type="nucleotide sequence ID" value="NZ_CP009043.1"/>
</dbReference>
<feature type="domain" description="TonB-dependent receptor-like beta-barrel" evidence="13">
    <location>
        <begin position="226"/>
        <end position="662"/>
    </location>
</feature>
<evidence type="ECO:0000256" key="3">
    <source>
        <dbReference type="ARBA" id="ARBA00022452"/>
    </source>
</evidence>
<proteinExistence type="inferred from homology"/>
<dbReference type="Pfam" id="PF07715">
    <property type="entry name" value="Plug"/>
    <property type="match status" value="1"/>
</dbReference>
<evidence type="ECO:0000256" key="5">
    <source>
        <dbReference type="ARBA" id="ARBA00022729"/>
    </source>
</evidence>
<name>A0A076FBR3_9BACT</name>
<comment type="subcellular location">
    <subcellularLocation>
        <location evidence="1 10">Cell outer membrane</location>
        <topology evidence="1 10">Multi-pass membrane protein</topology>
    </subcellularLocation>
</comment>
<evidence type="ECO:0000259" key="13">
    <source>
        <dbReference type="Pfam" id="PF00593"/>
    </source>
</evidence>
<gene>
    <name evidence="15" type="ORF">CIG1485E_1553</name>
</gene>
<dbReference type="Gene3D" id="2.170.130.10">
    <property type="entry name" value="TonB-dependent receptor, plug domain"/>
    <property type="match status" value="1"/>
</dbReference>
<dbReference type="PANTHER" id="PTHR30069:SF53">
    <property type="entry name" value="COLICIN I RECEPTOR-RELATED"/>
    <property type="match status" value="1"/>
</dbReference>
<evidence type="ECO:0000256" key="9">
    <source>
        <dbReference type="ARBA" id="ARBA00023237"/>
    </source>
</evidence>
<dbReference type="InterPro" id="IPR000531">
    <property type="entry name" value="Beta-barrel_TonB"/>
</dbReference>
<dbReference type="PATRIC" id="fig|1244531.5.peg.1759"/>
<feature type="domain" description="TonB-dependent receptor plug" evidence="14">
    <location>
        <begin position="45"/>
        <end position="155"/>
    </location>
</feature>
<dbReference type="GO" id="GO:0015344">
    <property type="term" value="F:siderophore uptake transmembrane transporter activity"/>
    <property type="evidence" value="ECO:0007669"/>
    <property type="project" value="TreeGrafter"/>
</dbReference>
<evidence type="ECO:0000313" key="15">
    <source>
        <dbReference type="EMBL" id="AII15376.1"/>
    </source>
</evidence>
<evidence type="ECO:0000256" key="12">
    <source>
        <dbReference type="SAM" id="SignalP"/>
    </source>
</evidence>
<organism evidence="15 16">
    <name type="scientific">Campylobacter iguaniorum</name>
    <dbReference type="NCBI Taxonomy" id="1244531"/>
    <lineage>
        <taxon>Bacteria</taxon>
        <taxon>Pseudomonadati</taxon>
        <taxon>Campylobacterota</taxon>
        <taxon>Epsilonproteobacteria</taxon>
        <taxon>Campylobacterales</taxon>
        <taxon>Campylobacteraceae</taxon>
        <taxon>Campylobacter</taxon>
    </lineage>
</organism>
<evidence type="ECO:0000256" key="10">
    <source>
        <dbReference type="PROSITE-ProRule" id="PRU01360"/>
    </source>
</evidence>
<dbReference type="EMBL" id="CP009043">
    <property type="protein sequence ID" value="AII15376.1"/>
    <property type="molecule type" value="Genomic_DNA"/>
</dbReference>
<evidence type="ECO:0000256" key="7">
    <source>
        <dbReference type="ARBA" id="ARBA00023077"/>
    </source>
</evidence>
<dbReference type="InterPro" id="IPR039426">
    <property type="entry name" value="TonB-dep_rcpt-like"/>
</dbReference>
<evidence type="ECO:0000313" key="16">
    <source>
        <dbReference type="Proteomes" id="UP000028486"/>
    </source>
</evidence>
<keyword evidence="9 10" id="KW-0998">Cell outer membrane</keyword>
<keyword evidence="2 10" id="KW-0813">Transport</keyword>
<protein>
    <submittedName>
        <fullName evidence="15">TonB-dependent siderophore receptor</fullName>
    </submittedName>
</protein>
<sequence>MRKFTSKSMTTILASSCIVANLLAADESATLDKSVISATGFIQEIKDAPATISVISSTEIMSKPIRDLGDIVQEIPGVSTSVEKTGATSILMRGMSSDYTLILVDGKRINQSKGFDGNGFDSTSGFIPPTSMIERVEVIRGPASLVYGSDAMGGVINIITKKNTKEAKASIGLETRLQEDHDTWGNTYGLDGNVFAPINDQLSINVRGKYVYGEKNEFLQKDIAGWTPSGTNPYTSHSPSAYRNYSLGGRLNWEVDPQNNIYADADYGFQRFGSLNTSSSQIQAKRNYYKYKGVLNHDGDYDWGKTNNYVQLMRTKILPYTKQVGRGLVVTDSENKDGLIQNDNITLGNSNAVNFDFKNYGSMIFTFGEYFQYEELYKRADDFKKDQYTLAGFAEAEYMFNEYFSTTTGARVNYIEKYGTFVNPRLYFNYYPTEDLTFKFGISTGLKAPQLGAQYDGYYDTDGTTDLYGNQNLDVEQTTSYEISSIWETYLADFTATAFYTEFKDAINTKTYDSGATLPGGYGTCGSQGGATCSIYENVDEATSKGFELAINSKPLFERVIPRGIYVDFSYGYTKTEQKSGDNKGKALNDVPKHNLTTKISYKAPSWNTYLRWVAKLDTPADNAHTANSGLDDKFKDMHVVDLGYNYKFKNGITVGAVINNLLDENFVDYQTYQGSRGLAYTNTYQRMIPRRNLWLTIRADF</sequence>
<evidence type="ECO:0000256" key="11">
    <source>
        <dbReference type="RuleBase" id="RU003357"/>
    </source>
</evidence>
<dbReference type="STRING" id="1244531.CIG2463D_1750"/>
<dbReference type="SUPFAM" id="SSF56935">
    <property type="entry name" value="Porins"/>
    <property type="match status" value="1"/>
</dbReference>
<evidence type="ECO:0000256" key="6">
    <source>
        <dbReference type="ARBA" id="ARBA00023065"/>
    </source>
</evidence>
<keyword evidence="7 11" id="KW-0798">TonB box</keyword>
<feature type="chain" id="PRO_5009743401" evidence="12">
    <location>
        <begin position="25"/>
        <end position="702"/>
    </location>
</feature>
<evidence type="ECO:0000256" key="2">
    <source>
        <dbReference type="ARBA" id="ARBA00022448"/>
    </source>
</evidence>
<keyword evidence="16" id="KW-1185">Reference proteome</keyword>
<evidence type="ECO:0000259" key="14">
    <source>
        <dbReference type="Pfam" id="PF07715"/>
    </source>
</evidence>
<evidence type="ECO:0000256" key="8">
    <source>
        <dbReference type="ARBA" id="ARBA00023136"/>
    </source>
</evidence>
<keyword evidence="8 10" id="KW-0472">Membrane</keyword>
<comment type="similarity">
    <text evidence="10 11">Belongs to the TonB-dependent receptor family.</text>
</comment>
<dbReference type="CDD" id="cd01347">
    <property type="entry name" value="ligand_gated_channel"/>
    <property type="match status" value="1"/>
</dbReference>
<keyword evidence="4 10" id="KW-0812">Transmembrane</keyword>
<dbReference type="PANTHER" id="PTHR30069">
    <property type="entry name" value="TONB-DEPENDENT OUTER MEMBRANE RECEPTOR"/>
    <property type="match status" value="1"/>
</dbReference>
<accession>A0A076FBR3</accession>
<feature type="signal peptide" evidence="12">
    <location>
        <begin position="1"/>
        <end position="24"/>
    </location>
</feature>
<dbReference type="Proteomes" id="UP000028486">
    <property type="component" value="Chromosome"/>
</dbReference>
<dbReference type="KEGG" id="caj:CIG1485E_1553"/>
<keyword evidence="3 10" id="KW-1134">Transmembrane beta strand</keyword>